<dbReference type="EMBL" id="AMRA01000112">
    <property type="protein sequence ID" value="EKF21855.1"/>
    <property type="molecule type" value="Genomic_DNA"/>
</dbReference>
<sequence>MKKVGIATVAASVLTAAMLGLAAPAAAAPSGSGNAQDTISRLKADGYTVIVNRLGNAPLDQATVVAVRPGTTYSRTDRSGPGNDDMTTKALSKTVYVDVK</sequence>
<dbReference type="STRING" id="1122247.GCA_000379865_01280"/>
<evidence type="ECO:0000313" key="1">
    <source>
        <dbReference type="EMBL" id="EKF21855.1"/>
    </source>
</evidence>
<name>K5BA96_MYCHD</name>
<evidence type="ECO:0000313" key="2">
    <source>
        <dbReference type="Proteomes" id="UP000006265"/>
    </source>
</evidence>
<protein>
    <submittedName>
        <fullName evidence="1">Uncharacterized protein</fullName>
    </submittedName>
</protein>
<accession>K5BA96</accession>
<dbReference type="AlphaFoldDB" id="K5BA96"/>
<dbReference type="Proteomes" id="UP000006265">
    <property type="component" value="Unassembled WGS sequence"/>
</dbReference>
<organism evidence="1 2">
    <name type="scientific">Mycolicibacterium hassiacum (strain DSM 44199 / CIP 105218 / JCM 12690 / 3849)</name>
    <name type="common">Mycobacterium hassiacum</name>
    <dbReference type="NCBI Taxonomy" id="1122247"/>
    <lineage>
        <taxon>Bacteria</taxon>
        <taxon>Bacillati</taxon>
        <taxon>Actinomycetota</taxon>
        <taxon>Actinomycetes</taxon>
        <taxon>Mycobacteriales</taxon>
        <taxon>Mycobacteriaceae</taxon>
        <taxon>Mycolicibacterium</taxon>
    </lineage>
</organism>
<proteinExistence type="predicted"/>
<dbReference type="PATRIC" id="fig|1122247.3.peg.4001"/>
<dbReference type="eggNOG" id="ENOG5031VQU">
    <property type="taxonomic scope" value="Bacteria"/>
</dbReference>
<comment type="caution">
    <text evidence="1">The sequence shown here is derived from an EMBL/GenBank/DDBJ whole genome shotgun (WGS) entry which is preliminary data.</text>
</comment>
<gene>
    <name evidence="1" type="ORF">C731_4170</name>
</gene>
<dbReference type="OrthoDB" id="4748352at2"/>
<dbReference type="RefSeq" id="WP_005631144.1">
    <property type="nucleotide sequence ID" value="NZ_AMRA01000112.1"/>
</dbReference>
<keyword evidence="2" id="KW-1185">Reference proteome</keyword>
<reference evidence="1 2" key="1">
    <citation type="journal article" date="2012" name="J. Bacteriol.">
        <title>Genome sequence of Mycobacterium hassiacum DSM 44199, a rare source of heat-stable mycobacterial proteins.</title>
        <authorList>
            <person name="Tiago I."/>
            <person name="Maranha A."/>
            <person name="Mendes V."/>
            <person name="Alarico S."/>
            <person name="Moynihan P.J."/>
            <person name="Clarke A.J."/>
            <person name="Macedo-Ribeiro S."/>
            <person name="Pereira P.J."/>
            <person name="Empadinhas N."/>
        </authorList>
    </citation>
    <scope>NUCLEOTIDE SEQUENCE [LARGE SCALE GENOMIC DNA]</scope>
    <source>
        <strain evidence="2">DSM 44199 / CIP 105218 / JCM 12690 / 3849</strain>
    </source>
</reference>